<reference evidence="1 2" key="1">
    <citation type="submission" date="2019-01" db="EMBL/GenBank/DDBJ databases">
        <title>Draft genome assembly of Photorhabdus luminescens subsp. sonorensis Caborca.</title>
        <authorList>
            <person name="Duong D.A."/>
            <person name="Espinosa-Artiles P."/>
            <person name="Orozco R.A."/>
            <person name="Molnar I."/>
            <person name="Stock P."/>
        </authorList>
    </citation>
    <scope>NUCLEOTIDE SEQUENCE [LARGE SCALE GENOMIC DNA]</scope>
    <source>
        <strain evidence="1 2">Caborca</strain>
    </source>
</reference>
<dbReference type="AlphaFoldDB" id="A0A5C4RH66"/>
<dbReference type="EMBL" id="SBIJ01000017">
    <property type="protein sequence ID" value="TNH43383.1"/>
    <property type="molecule type" value="Genomic_DNA"/>
</dbReference>
<protein>
    <submittedName>
        <fullName evidence="1">Uncharacterized protein</fullName>
    </submittedName>
</protein>
<comment type="caution">
    <text evidence="1">The sequence shown here is derived from an EMBL/GenBank/DDBJ whole genome shotgun (WGS) entry which is preliminary data.</text>
</comment>
<accession>A0A5C4RH66</accession>
<evidence type="ECO:0000313" key="1">
    <source>
        <dbReference type="EMBL" id="TNH43383.1"/>
    </source>
</evidence>
<gene>
    <name evidence="1" type="ORF">EP164_11695</name>
</gene>
<dbReference type="Proteomes" id="UP000307592">
    <property type="component" value="Unassembled WGS sequence"/>
</dbReference>
<organism evidence="1 2">
    <name type="scientific">Photorhabdus luminescens subsp. sonorensis</name>
    <dbReference type="NCBI Taxonomy" id="1173677"/>
    <lineage>
        <taxon>Bacteria</taxon>
        <taxon>Pseudomonadati</taxon>
        <taxon>Pseudomonadota</taxon>
        <taxon>Gammaproteobacteria</taxon>
        <taxon>Enterobacterales</taxon>
        <taxon>Morganellaceae</taxon>
        <taxon>Photorhabdus</taxon>
    </lineage>
</organism>
<evidence type="ECO:0000313" key="2">
    <source>
        <dbReference type="Proteomes" id="UP000307592"/>
    </source>
</evidence>
<proteinExistence type="predicted"/>
<sequence>MVFSNYLYLHSRTKFPKDSPRTLFRFWF</sequence>
<dbReference type="SUPFAM" id="SSF51197">
    <property type="entry name" value="Clavaminate synthase-like"/>
    <property type="match status" value="1"/>
</dbReference>
<name>A0A5C4RH66_PHOLU</name>